<dbReference type="EMBL" id="UGJE01000002">
    <property type="protein sequence ID" value="STQ85644.1"/>
    <property type="molecule type" value="Genomic_DNA"/>
</dbReference>
<feature type="transmembrane region" description="Helical" evidence="1">
    <location>
        <begin position="156"/>
        <end position="176"/>
    </location>
</feature>
<feature type="transmembrane region" description="Helical" evidence="1">
    <location>
        <begin position="224"/>
        <end position="257"/>
    </location>
</feature>
<feature type="transmembrane region" description="Helical" evidence="1">
    <location>
        <begin position="5"/>
        <end position="24"/>
    </location>
</feature>
<name>A0A377PTD3_9HELI</name>
<feature type="transmembrane region" description="Helical" evidence="1">
    <location>
        <begin position="122"/>
        <end position="144"/>
    </location>
</feature>
<keyword evidence="1" id="KW-1133">Transmembrane helix</keyword>
<proteinExistence type="predicted"/>
<dbReference type="AlphaFoldDB" id="A0A377PTD3"/>
<organism evidence="2 3">
    <name type="scientific">Helicobacter muridarum</name>
    <dbReference type="NCBI Taxonomy" id="216"/>
    <lineage>
        <taxon>Bacteria</taxon>
        <taxon>Pseudomonadati</taxon>
        <taxon>Campylobacterota</taxon>
        <taxon>Epsilonproteobacteria</taxon>
        <taxon>Campylobacterales</taxon>
        <taxon>Helicobacteraceae</taxon>
        <taxon>Helicobacter</taxon>
    </lineage>
</organism>
<reference evidence="2 3" key="1">
    <citation type="submission" date="2018-06" db="EMBL/GenBank/DDBJ databases">
        <authorList>
            <consortium name="Pathogen Informatics"/>
            <person name="Doyle S."/>
        </authorList>
    </citation>
    <scope>NUCLEOTIDE SEQUENCE [LARGE SCALE GENOMIC DNA]</scope>
    <source>
        <strain evidence="2 3">NCTC12714</strain>
    </source>
</reference>
<keyword evidence="3" id="KW-1185">Reference proteome</keyword>
<evidence type="ECO:0000256" key="1">
    <source>
        <dbReference type="SAM" id="Phobius"/>
    </source>
</evidence>
<gene>
    <name evidence="2" type="ORF">NCTC12714_00430</name>
</gene>
<keyword evidence="1" id="KW-0472">Membrane</keyword>
<evidence type="ECO:0000313" key="2">
    <source>
        <dbReference type="EMBL" id="STQ85644.1"/>
    </source>
</evidence>
<accession>A0A377PTD3</accession>
<sequence>MNIRLFYIGVITTFLISLGLRLYYLEHRVDLHLDEVLSIVLSEYNDYGWGKFYEDGIVLDSNTIKEKLLWNDPTISGAFRDIAKLWKNNRDRPHTNLYYSIFRLWHIGFIDNDTKSLLYRGISLNLVLFAFSFVLAICLVRNLLLLASSNSNTMQVCILVFLMMAFLNPASITNTLFMRPYMLQECLFILFLWANSMLFCLLNNCNINPTSPKDLKPRIVRMSCFLIISTSLLLLSGYFTIAFVTIIFMVCGIYTALCIKRYIYIYIYNNLVFGFKCFNISKVFCRHYSR</sequence>
<dbReference type="Proteomes" id="UP000255139">
    <property type="component" value="Unassembled WGS sequence"/>
</dbReference>
<evidence type="ECO:0000313" key="3">
    <source>
        <dbReference type="Proteomes" id="UP000255139"/>
    </source>
</evidence>
<protein>
    <submittedName>
        <fullName evidence="2">Uncharacterized protein</fullName>
    </submittedName>
</protein>
<keyword evidence="1" id="KW-0812">Transmembrane</keyword>
<feature type="transmembrane region" description="Helical" evidence="1">
    <location>
        <begin position="263"/>
        <end position="285"/>
    </location>
</feature>
<feature type="transmembrane region" description="Helical" evidence="1">
    <location>
        <begin position="182"/>
        <end position="203"/>
    </location>
</feature>